<sequence length="149" mass="16346">MIVDPHDLLGLVFEVFTWIGFGSAVVVLLVMLIARAADGSWVETHGVIVDVPEDVGGGDVDRGPGREVRWMTEAAELYSRPVTDAEFDSLRDPEEPNVFYARREPSRARFRRTADHTRALRLLFGVTFGIGVVCSIASIVLLFVADTGA</sequence>
<keyword evidence="1" id="KW-1133">Transmembrane helix</keyword>
<evidence type="ECO:0008006" key="4">
    <source>
        <dbReference type="Google" id="ProtNLM"/>
    </source>
</evidence>
<protein>
    <recommendedName>
        <fullName evidence="4">DUF3592 domain-containing protein</fullName>
    </recommendedName>
</protein>
<accession>A0ABY1LJM1</accession>
<keyword evidence="1" id="KW-0472">Membrane</keyword>
<name>A0ABY1LJM1_9MICO</name>
<evidence type="ECO:0000256" key="1">
    <source>
        <dbReference type="SAM" id="Phobius"/>
    </source>
</evidence>
<keyword evidence="3" id="KW-1185">Reference proteome</keyword>
<feature type="transmembrane region" description="Helical" evidence="1">
    <location>
        <begin position="15"/>
        <end position="34"/>
    </location>
</feature>
<evidence type="ECO:0000313" key="2">
    <source>
        <dbReference type="EMBL" id="SKC46288.1"/>
    </source>
</evidence>
<gene>
    <name evidence="2" type="ORF">SAMN06295973_1163</name>
</gene>
<organism evidence="2 3">
    <name type="scientific">Plantibacter cousiniae</name>
    <name type="common">nom. nud.</name>
    <dbReference type="NCBI Taxonomy" id="199709"/>
    <lineage>
        <taxon>Bacteria</taxon>
        <taxon>Bacillati</taxon>
        <taxon>Actinomycetota</taxon>
        <taxon>Actinomycetes</taxon>
        <taxon>Micrococcales</taxon>
        <taxon>Microbacteriaceae</taxon>
        <taxon>Plantibacter</taxon>
    </lineage>
</organism>
<feature type="transmembrane region" description="Helical" evidence="1">
    <location>
        <begin position="119"/>
        <end position="145"/>
    </location>
</feature>
<dbReference type="Proteomes" id="UP000190827">
    <property type="component" value="Unassembled WGS sequence"/>
</dbReference>
<dbReference type="EMBL" id="FUZO01000001">
    <property type="protein sequence ID" value="SKC46288.1"/>
    <property type="molecule type" value="Genomic_DNA"/>
</dbReference>
<comment type="caution">
    <text evidence="2">The sequence shown here is derived from an EMBL/GenBank/DDBJ whole genome shotgun (WGS) entry which is preliminary data.</text>
</comment>
<evidence type="ECO:0000313" key="3">
    <source>
        <dbReference type="Proteomes" id="UP000190827"/>
    </source>
</evidence>
<reference evidence="2 3" key="1">
    <citation type="submission" date="2017-02" db="EMBL/GenBank/DDBJ databases">
        <authorList>
            <person name="Varghese N."/>
            <person name="Submissions S."/>
        </authorList>
    </citation>
    <scope>NUCLEOTIDE SEQUENCE [LARGE SCALE GENOMIC DNA]</scope>
    <source>
        <strain evidence="2 3">VKM Ac-1787</strain>
    </source>
</reference>
<proteinExistence type="predicted"/>
<keyword evidence="1" id="KW-0812">Transmembrane</keyword>